<dbReference type="AlphaFoldDB" id="A0A9X3B6F4"/>
<sequence>MLNWANQFNIFCYLDNLHYNFQPHYYECLLAVGVRALISSDTSDVSELDHFLAMQNDWSCGHIAYNLKSSLHGLSNNKPDSLHFPDFFFFVPEVILTINGNELCIEATSPEEVYLQIMQQEEHAIQPHANLNIQQRITRAEYLQTIRKLQQHILRGDCYEINFCQEFYAEKAIIEPLSIYQKLIAVSPTPFSALYRLNDKYLICASPERYIAKEGTKILSQPMKGTAKRNLDDEAEDRRLKEELLASSKERAENVMVVDLVRNDLSKICKGATVKVDELYGIYTFPQVHQMVSTVSGELDGNVPFSAILPATFPMGSMTGAPKYRVMQLIDQYEPSNRGIFSGSVGYIDPNGNFDFNVVIRSIMYNASNQYLSYQVGSGITFYSDAEKEWEECMLKAEAIKRVLGAELTILHG</sequence>
<dbReference type="InterPro" id="IPR019999">
    <property type="entry name" value="Anth_synth_I-like"/>
</dbReference>
<proteinExistence type="predicted"/>
<comment type="caution">
    <text evidence="2">The sequence shown here is derived from an EMBL/GenBank/DDBJ whole genome shotgun (WGS) entry which is preliminary data.</text>
</comment>
<feature type="domain" description="Chorismate-utilising enzyme C-terminal" evidence="1">
    <location>
        <begin position="139"/>
        <end position="396"/>
    </location>
</feature>
<name>A0A9X3B6F4_9BACT</name>
<evidence type="ECO:0000259" key="1">
    <source>
        <dbReference type="Pfam" id="PF00425"/>
    </source>
</evidence>
<dbReference type="PANTHER" id="PTHR11236">
    <property type="entry name" value="AMINOBENZOATE/ANTHRANILATE SYNTHASE"/>
    <property type="match status" value="1"/>
</dbReference>
<organism evidence="2 3">
    <name type="scientific">Paraflavisolibacter caeni</name>
    <dbReference type="NCBI Taxonomy" id="2982496"/>
    <lineage>
        <taxon>Bacteria</taxon>
        <taxon>Pseudomonadati</taxon>
        <taxon>Bacteroidota</taxon>
        <taxon>Chitinophagia</taxon>
        <taxon>Chitinophagales</taxon>
        <taxon>Chitinophagaceae</taxon>
        <taxon>Paraflavisolibacter</taxon>
    </lineage>
</organism>
<gene>
    <name evidence="2" type="ORF">OCK74_02465</name>
</gene>
<dbReference type="SUPFAM" id="SSF56322">
    <property type="entry name" value="ADC synthase"/>
    <property type="match status" value="1"/>
</dbReference>
<dbReference type="RefSeq" id="WP_279295399.1">
    <property type="nucleotide sequence ID" value="NZ_JAOTIF010000001.1"/>
</dbReference>
<reference evidence="2" key="1">
    <citation type="submission" date="2022-09" db="EMBL/GenBank/DDBJ databases">
        <authorList>
            <person name="Yuan C."/>
            <person name="Ke Z."/>
        </authorList>
    </citation>
    <scope>NUCLEOTIDE SEQUENCE</scope>
    <source>
        <strain evidence="2">LB-8</strain>
    </source>
</reference>
<reference evidence="2" key="2">
    <citation type="submission" date="2023-04" db="EMBL/GenBank/DDBJ databases">
        <title>Paracnuella aquatica gen. nov., sp. nov., a member of the family Chitinophagaceae isolated from a hot spring.</title>
        <authorList>
            <person name="Wang C."/>
        </authorList>
    </citation>
    <scope>NUCLEOTIDE SEQUENCE</scope>
    <source>
        <strain evidence="2">LB-8</strain>
    </source>
</reference>
<dbReference type="Gene3D" id="3.60.120.10">
    <property type="entry name" value="Anthranilate synthase"/>
    <property type="match status" value="1"/>
</dbReference>
<dbReference type="InterPro" id="IPR015890">
    <property type="entry name" value="Chorismate_C"/>
</dbReference>
<dbReference type="Proteomes" id="UP001155483">
    <property type="component" value="Unassembled WGS sequence"/>
</dbReference>
<dbReference type="InterPro" id="IPR005801">
    <property type="entry name" value="ADC_synthase"/>
</dbReference>
<dbReference type="GO" id="GO:0000162">
    <property type="term" value="P:L-tryptophan biosynthetic process"/>
    <property type="evidence" value="ECO:0007669"/>
    <property type="project" value="TreeGrafter"/>
</dbReference>
<evidence type="ECO:0000313" key="3">
    <source>
        <dbReference type="Proteomes" id="UP001155483"/>
    </source>
</evidence>
<keyword evidence="3" id="KW-1185">Reference proteome</keyword>
<accession>A0A9X3B6F4</accession>
<dbReference type="GO" id="GO:0046820">
    <property type="term" value="F:4-amino-4-deoxychorismate synthase activity"/>
    <property type="evidence" value="ECO:0007669"/>
    <property type="project" value="TreeGrafter"/>
</dbReference>
<dbReference type="EMBL" id="JAOTIF010000001">
    <property type="protein sequence ID" value="MCU7547955.1"/>
    <property type="molecule type" value="Genomic_DNA"/>
</dbReference>
<evidence type="ECO:0000313" key="2">
    <source>
        <dbReference type="EMBL" id="MCU7547955.1"/>
    </source>
</evidence>
<dbReference type="PRINTS" id="PR00095">
    <property type="entry name" value="ANTSNTHASEI"/>
</dbReference>
<dbReference type="PANTHER" id="PTHR11236:SF50">
    <property type="entry name" value="AMINODEOXYCHORISMATE SYNTHASE COMPONENT 1"/>
    <property type="match status" value="1"/>
</dbReference>
<protein>
    <submittedName>
        <fullName evidence="2">Anthranilate synthase component I family protein</fullName>
    </submittedName>
</protein>
<dbReference type="Pfam" id="PF00425">
    <property type="entry name" value="Chorismate_bind"/>
    <property type="match status" value="1"/>
</dbReference>